<dbReference type="Gene3D" id="1.10.10.1130">
    <property type="entry name" value="Uncharacterised protein PF10982, DUF2789"/>
    <property type="match status" value="1"/>
</dbReference>
<dbReference type="Pfam" id="PF10982">
    <property type="entry name" value="DUF2789"/>
    <property type="match status" value="1"/>
</dbReference>
<dbReference type="RefSeq" id="WP_214359403.1">
    <property type="nucleotide sequence ID" value="NZ_JAEKFT010000001.1"/>
</dbReference>
<dbReference type="EMBL" id="JAEKFT010000001">
    <property type="protein sequence ID" value="MBT0959642.1"/>
    <property type="molecule type" value="Genomic_DNA"/>
</dbReference>
<reference evidence="2" key="1">
    <citation type="journal article" date="2022" name="ISME J.">
        <title>Genetic and phylogenetic analysis of dissimilatory iodate-reducing bacteria identifies potential niches across the world's oceans.</title>
        <authorList>
            <person name="Reyes-Umana V."/>
            <person name="Henning Z."/>
            <person name="Lee K."/>
            <person name="Barnum T.P."/>
            <person name="Coates J.D."/>
        </authorList>
    </citation>
    <scope>NUCLEOTIDE SEQUENCE [LARGE SCALE GENOMIC DNA]</scope>
    <source>
        <strain evidence="2">IR12</strain>
    </source>
</reference>
<evidence type="ECO:0000313" key="1">
    <source>
        <dbReference type="EMBL" id="MBT0959642.1"/>
    </source>
</evidence>
<keyword evidence="2" id="KW-1185">Reference proteome</keyword>
<dbReference type="AlphaFoldDB" id="A0A944D832"/>
<sequence length="78" mass="8468">METPIHPLSALFAQLGLPSDAASIDDFIDRHAPLAGDIPLASAPFWNPAQATFLREEIAEDADWAEVVDTLNARLRQG</sequence>
<organism evidence="1 2">
    <name type="scientific">Denitromonas iodatirespirans</name>
    <dbReference type="NCBI Taxonomy" id="2795389"/>
    <lineage>
        <taxon>Bacteria</taxon>
        <taxon>Pseudomonadati</taxon>
        <taxon>Pseudomonadota</taxon>
        <taxon>Betaproteobacteria</taxon>
        <taxon>Rhodocyclales</taxon>
        <taxon>Zoogloeaceae</taxon>
        <taxon>Denitromonas</taxon>
    </lineage>
</organism>
<protein>
    <submittedName>
        <fullName evidence="1">DUF2789 domain-containing protein</fullName>
    </submittedName>
</protein>
<dbReference type="InterPro" id="IPR038086">
    <property type="entry name" value="DUF2789_sf"/>
</dbReference>
<evidence type="ECO:0000313" key="2">
    <source>
        <dbReference type="Proteomes" id="UP000694660"/>
    </source>
</evidence>
<accession>A0A944D832</accession>
<proteinExistence type="predicted"/>
<comment type="caution">
    <text evidence="1">The sequence shown here is derived from an EMBL/GenBank/DDBJ whole genome shotgun (WGS) entry which is preliminary data.</text>
</comment>
<gene>
    <name evidence="1" type="ORF">I8J34_00535</name>
</gene>
<name>A0A944D832_DENI1</name>
<dbReference type="InterPro" id="IPR021250">
    <property type="entry name" value="DUF2789"/>
</dbReference>
<dbReference type="Proteomes" id="UP000694660">
    <property type="component" value="Unassembled WGS sequence"/>
</dbReference>